<dbReference type="Gene3D" id="1.20.1260.100">
    <property type="entry name" value="TspO/MBR protein"/>
    <property type="match status" value="1"/>
</dbReference>
<keyword evidence="14" id="KW-1185">Reference proteome</keyword>
<evidence type="ECO:0000256" key="5">
    <source>
        <dbReference type="ARBA" id="ARBA00022692"/>
    </source>
</evidence>
<comment type="similarity">
    <text evidence="2">Belongs to the TspO/BZRP family.</text>
</comment>
<dbReference type="PANTHER" id="PTHR10057:SF5">
    <property type="entry name" value="TRANSLOCATOR PROTEIN"/>
    <property type="match status" value="1"/>
</dbReference>
<feature type="transmembrane region" description="Helical" evidence="12">
    <location>
        <begin position="112"/>
        <end position="132"/>
    </location>
</feature>
<dbReference type="GO" id="GO:0005783">
    <property type="term" value="C:endoplasmic reticulum"/>
    <property type="evidence" value="ECO:0007669"/>
    <property type="project" value="TreeGrafter"/>
</dbReference>
<evidence type="ECO:0000256" key="3">
    <source>
        <dbReference type="ARBA" id="ARBA00017151"/>
    </source>
</evidence>
<accession>A0A452GXX3</accession>
<evidence type="ECO:0000256" key="10">
    <source>
        <dbReference type="ARBA" id="ARBA00023170"/>
    </source>
</evidence>
<dbReference type="Pfam" id="PF03073">
    <property type="entry name" value="TspO_MBR"/>
    <property type="match status" value="1"/>
</dbReference>
<evidence type="ECO:0000313" key="13">
    <source>
        <dbReference type="Ensembl" id="ENSGAGP00000006960.1"/>
    </source>
</evidence>
<evidence type="ECO:0000256" key="7">
    <source>
        <dbReference type="ARBA" id="ARBA00023055"/>
    </source>
</evidence>
<dbReference type="PANTHER" id="PTHR10057">
    <property type="entry name" value="PERIPHERAL-TYPE BENZODIAZEPINE RECEPTOR"/>
    <property type="match status" value="1"/>
</dbReference>
<evidence type="ECO:0000256" key="8">
    <source>
        <dbReference type="ARBA" id="ARBA00023128"/>
    </source>
</evidence>
<keyword evidence="8" id="KW-0496">Mitochondrion</keyword>
<proteinExistence type="inferred from homology"/>
<keyword evidence="7" id="KW-0445">Lipid transport</keyword>
<dbReference type="InterPro" id="IPR038330">
    <property type="entry name" value="TspO/MBR-related_sf"/>
</dbReference>
<name>A0A452GXX3_9SAUR</name>
<evidence type="ECO:0000256" key="4">
    <source>
        <dbReference type="ARBA" id="ARBA00022448"/>
    </source>
</evidence>
<evidence type="ECO:0000256" key="11">
    <source>
        <dbReference type="ARBA" id="ARBA00029576"/>
    </source>
</evidence>
<protein>
    <recommendedName>
        <fullName evidence="3">Translocator protein</fullName>
    </recommendedName>
    <alternativeName>
        <fullName evidence="11">Peripheral-type benzodiazepine receptor</fullName>
    </alternativeName>
</protein>
<sequence length="161" mass="17348">MASPGLVLDLLGPRAEAKAQTSPPGVKAQGHQLWVAGLGLQFQPSASSLGHPHAGLRLQSPVLGNWLCCLWKELGGFSEESVVPLGLYAGQLALNWAWTPIFFGAHKIGWGLVDLLLTSGAATATAVTWYHVNKKAGYLMFPCLAWLTLASVLNYRIWKDN</sequence>
<evidence type="ECO:0000313" key="14">
    <source>
        <dbReference type="Proteomes" id="UP000291020"/>
    </source>
</evidence>
<reference evidence="13" key="3">
    <citation type="submission" date="2025-09" db="UniProtKB">
        <authorList>
            <consortium name="Ensembl"/>
        </authorList>
    </citation>
    <scope>IDENTIFICATION</scope>
</reference>
<dbReference type="Ensembl" id="ENSGAGT00000008067.1">
    <property type="protein sequence ID" value="ENSGAGP00000006960.1"/>
    <property type="gene ID" value="ENSGAGG00000005611.1"/>
</dbReference>
<evidence type="ECO:0000256" key="1">
    <source>
        <dbReference type="ARBA" id="ARBA00004225"/>
    </source>
</evidence>
<keyword evidence="5 12" id="KW-0812">Transmembrane</keyword>
<keyword evidence="4" id="KW-0813">Transport</keyword>
<dbReference type="FunFam" id="1.20.1260.100:FF:000001">
    <property type="entry name" value="translocator protein 2"/>
    <property type="match status" value="1"/>
</dbReference>
<dbReference type="GO" id="GO:0031966">
    <property type="term" value="C:mitochondrial membrane"/>
    <property type="evidence" value="ECO:0007669"/>
    <property type="project" value="UniProtKB-SubCell"/>
</dbReference>
<keyword evidence="10" id="KW-0675">Receptor</keyword>
<evidence type="ECO:0000256" key="6">
    <source>
        <dbReference type="ARBA" id="ARBA00022989"/>
    </source>
</evidence>
<comment type="subcellular location">
    <subcellularLocation>
        <location evidence="1">Mitochondrion membrane</location>
        <topology evidence="1">Multi-pass membrane protein</topology>
    </subcellularLocation>
</comment>
<organism evidence="13 14">
    <name type="scientific">Gopherus agassizii</name>
    <name type="common">Agassiz's desert tortoise</name>
    <dbReference type="NCBI Taxonomy" id="38772"/>
    <lineage>
        <taxon>Eukaryota</taxon>
        <taxon>Metazoa</taxon>
        <taxon>Chordata</taxon>
        <taxon>Craniata</taxon>
        <taxon>Vertebrata</taxon>
        <taxon>Euteleostomi</taxon>
        <taxon>Archelosauria</taxon>
        <taxon>Testudinata</taxon>
        <taxon>Testudines</taxon>
        <taxon>Cryptodira</taxon>
        <taxon>Durocryptodira</taxon>
        <taxon>Testudinoidea</taxon>
        <taxon>Testudinidae</taxon>
        <taxon>Gopherus</taxon>
    </lineage>
</organism>
<reference evidence="14" key="1">
    <citation type="journal article" date="2017" name="PLoS ONE">
        <title>The Agassiz's desert tortoise genome provides a resource for the conservation of a threatened species.</title>
        <authorList>
            <person name="Tollis M."/>
            <person name="DeNardo D.F."/>
            <person name="Cornelius J.A."/>
            <person name="Dolby G.A."/>
            <person name="Edwards T."/>
            <person name="Henen B.T."/>
            <person name="Karl A.E."/>
            <person name="Murphy R.W."/>
            <person name="Kusumi K."/>
        </authorList>
    </citation>
    <scope>NUCLEOTIDE SEQUENCE [LARGE SCALE GENOMIC DNA]</scope>
</reference>
<keyword evidence="9 12" id="KW-0472">Membrane</keyword>
<dbReference type="GO" id="GO:0015485">
    <property type="term" value="F:cholesterol binding"/>
    <property type="evidence" value="ECO:0007669"/>
    <property type="project" value="TreeGrafter"/>
</dbReference>
<reference evidence="13" key="2">
    <citation type="submission" date="2025-08" db="UniProtKB">
        <authorList>
            <consortium name="Ensembl"/>
        </authorList>
    </citation>
    <scope>IDENTIFICATION</scope>
</reference>
<dbReference type="STRING" id="38772.ENSGAGP00000006960"/>
<evidence type="ECO:0000256" key="9">
    <source>
        <dbReference type="ARBA" id="ARBA00023136"/>
    </source>
</evidence>
<dbReference type="GO" id="GO:0006869">
    <property type="term" value="P:lipid transport"/>
    <property type="evidence" value="ECO:0007669"/>
    <property type="project" value="UniProtKB-KW"/>
</dbReference>
<evidence type="ECO:0000256" key="12">
    <source>
        <dbReference type="SAM" id="Phobius"/>
    </source>
</evidence>
<keyword evidence="6 12" id="KW-1133">Transmembrane helix</keyword>
<dbReference type="Proteomes" id="UP000291020">
    <property type="component" value="Unassembled WGS sequence"/>
</dbReference>
<evidence type="ECO:0000256" key="2">
    <source>
        <dbReference type="ARBA" id="ARBA00007524"/>
    </source>
</evidence>
<feature type="transmembrane region" description="Helical" evidence="12">
    <location>
        <begin position="138"/>
        <end position="158"/>
    </location>
</feature>
<dbReference type="CDD" id="cd15904">
    <property type="entry name" value="TSPO_MBR"/>
    <property type="match status" value="1"/>
</dbReference>
<feature type="transmembrane region" description="Helical" evidence="12">
    <location>
        <begin position="85"/>
        <end position="105"/>
    </location>
</feature>
<dbReference type="InterPro" id="IPR004307">
    <property type="entry name" value="TspO_MBR"/>
</dbReference>
<dbReference type="AlphaFoldDB" id="A0A452GXX3"/>